<evidence type="ECO:0000313" key="6">
    <source>
        <dbReference type="Proteomes" id="UP000488299"/>
    </source>
</evidence>
<sequence>MPRDRINQEQKLIKAVGEILREQGFDQLKINKIAQQAEVNKVLIYRYFGGLEGLLAAYYKQEQPQIAAPTIDVEHLKNLPLESVFQVCLEYILNEFRELRTNVVAQEFLKADLYNTHDERNPVVLEREERLKKIIDELASMIGNKDGRGFPAVIVSGLTLLTLYAHQHKQVMGINVDTEEGWARIETALSNIFHGAYLFHKERLANLNQSASGDTPSSGASPGEASPGEEAA</sequence>
<accession>A0A7J5U478</accession>
<dbReference type="AlphaFoldDB" id="A0A7J5U478"/>
<evidence type="ECO:0000256" key="2">
    <source>
        <dbReference type="PROSITE-ProRule" id="PRU00335"/>
    </source>
</evidence>
<evidence type="ECO:0000259" key="4">
    <source>
        <dbReference type="PROSITE" id="PS50977"/>
    </source>
</evidence>
<evidence type="ECO:0000313" key="5">
    <source>
        <dbReference type="EMBL" id="KAB7732566.1"/>
    </source>
</evidence>
<feature type="compositionally biased region" description="Low complexity" evidence="3">
    <location>
        <begin position="216"/>
        <end position="232"/>
    </location>
</feature>
<dbReference type="PANTHER" id="PTHR30055">
    <property type="entry name" value="HTH-TYPE TRANSCRIPTIONAL REGULATOR RUTR"/>
    <property type="match status" value="1"/>
</dbReference>
<dbReference type="PANTHER" id="PTHR30055:SF207">
    <property type="entry name" value="HTH-TYPE TRANSCRIPTIONAL REPRESSOR FATR"/>
    <property type="match status" value="1"/>
</dbReference>
<feature type="DNA-binding region" description="H-T-H motif" evidence="2">
    <location>
        <begin position="29"/>
        <end position="48"/>
    </location>
</feature>
<feature type="domain" description="HTH tetR-type" evidence="4">
    <location>
        <begin position="6"/>
        <end position="66"/>
    </location>
</feature>
<dbReference type="InterPro" id="IPR001647">
    <property type="entry name" value="HTH_TetR"/>
</dbReference>
<dbReference type="InterPro" id="IPR050109">
    <property type="entry name" value="HTH-type_TetR-like_transc_reg"/>
</dbReference>
<reference evidence="5 6" key="1">
    <citation type="submission" date="2019-10" db="EMBL/GenBank/DDBJ databases">
        <title>Rudanella paleaurantiibacter sp. nov., isolated from sludge.</title>
        <authorList>
            <person name="Xu S.Q."/>
        </authorList>
    </citation>
    <scope>NUCLEOTIDE SEQUENCE [LARGE SCALE GENOMIC DNA]</scope>
    <source>
        <strain evidence="5 6">HX-22-17</strain>
    </source>
</reference>
<comment type="caution">
    <text evidence="5">The sequence shown here is derived from an EMBL/GenBank/DDBJ whole genome shotgun (WGS) entry which is preliminary data.</text>
</comment>
<dbReference type="PRINTS" id="PR00455">
    <property type="entry name" value="HTHTETR"/>
</dbReference>
<evidence type="ECO:0000256" key="3">
    <source>
        <dbReference type="SAM" id="MobiDB-lite"/>
    </source>
</evidence>
<keyword evidence="1 2" id="KW-0238">DNA-binding</keyword>
<feature type="region of interest" description="Disordered" evidence="3">
    <location>
        <begin position="209"/>
        <end position="232"/>
    </location>
</feature>
<dbReference type="InterPro" id="IPR009057">
    <property type="entry name" value="Homeodomain-like_sf"/>
</dbReference>
<dbReference type="PROSITE" id="PS50977">
    <property type="entry name" value="HTH_TETR_2"/>
    <property type="match status" value="1"/>
</dbReference>
<keyword evidence="6" id="KW-1185">Reference proteome</keyword>
<dbReference type="EMBL" id="WELI01000001">
    <property type="protein sequence ID" value="KAB7732566.1"/>
    <property type="molecule type" value="Genomic_DNA"/>
</dbReference>
<dbReference type="SUPFAM" id="SSF46689">
    <property type="entry name" value="Homeodomain-like"/>
    <property type="match status" value="1"/>
</dbReference>
<name>A0A7J5U478_9BACT</name>
<evidence type="ECO:0000256" key="1">
    <source>
        <dbReference type="ARBA" id="ARBA00023125"/>
    </source>
</evidence>
<organism evidence="5 6">
    <name type="scientific">Rudanella paleaurantiibacter</name>
    <dbReference type="NCBI Taxonomy" id="2614655"/>
    <lineage>
        <taxon>Bacteria</taxon>
        <taxon>Pseudomonadati</taxon>
        <taxon>Bacteroidota</taxon>
        <taxon>Cytophagia</taxon>
        <taxon>Cytophagales</taxon>
        <taxon>Cytophagaceae</taxon>
        <taxon>Rudanella</taxon>
    </lineage>
</organism>
<protein>
    <submittedName>
        <fullName evidence="5">TetR family transcriptional regulator</fullName>
    </submittedName>
</protein>
<dbReference type="GO" id="GO:0003700">
    <property type="term" value="F:DNA-binding transcription factor activity"/>
    <property type="evidence" value="ECO:0007669"/>
    <property type="project" value="TreeGrafter"/>
</dbReference>
<dbReference type="Proteomes" id="UP000488299">
    <property type="component" value="Unassembled WGS sequence"/>
</dbReference>
<gene>
    <name evidence="5" type="ORF">F5984_01005</name>
</gene>
<proteinExistence type="predicted"/>
<dbReference type="GO" id="GO:0000976">
    <property type="term" value="F:transcription cis-regulatory region binding"/>
    <property type="evidence" value="ECO:0007669"/>
    <property type="project" value="TreeGrafter"/>
</dbReference>
<dbReference type="Pfam" id="PF00440">
    <property type="entry name" value="TetR_N"/>
    <property type="match status" value="1"/>
</dbReference>
<dbReference type="Gene3D" id="1.10.357.10">
    <property type="entry name" value="Tetracycline Repressor, domain 2"/>
    <property type="match status" value="1"/>
</dbReference>